<organism evidence="2 3">
    <name type="scientific">Peribacillus butanolivorans</name>
    <dbReference type="NCBI Taxonomy" id="421767"/>
    <lineage>
        <taxon>Bacteria</taxon>
        <taxon>Bacillati</taxon>
        <taxon>Bacillota</taxon>
        <taxon>Bacilli</taxon>
        <taxon>Bacillales</taxon>
        <taxon>Bacillaceae</taxon>
        <taxon>Peribacillus</taxon>
    </lineage>
</organism>
<evidence type="ECO:0008006" key="5">
    <source>
        <dbReference type="Google" id="ProtNLM"/>
    </source>
</evidence>
<accession>A0AAX0RSV7</accession>
<evidence type="ECO:0000313" key="3">
    <source>
        <dbReference type="Proteomes" id="UP000220106"/>
    </source>
</evidence>
<dbReference type="RefSeq" id="WP_053345607.1">
    <property type="nucleotide sequence ID" value="NZ_CP030926.1"/>
</dbReference>
<dbReference type="Proteomes" id="UP000260457">
    <property type="component" value="Chromosome"/>
</dbReference>
<dbReference type="Proteomes" id="UP000220106">
    <property type="component" value="Unassembled WGS sequence"/>
</dbReference>
<reference evidence="1 4" key="2">
    <citation type="submission" date="2018-07" db="EMBL/GenBank/DDBJ databases">
        <title>The molecular basis for the intramolecular migration of carboxyl group in the catabolism of para-hydroxybenzoate via gentisate.</title>
        <authorList>
            <person name="Zhao H."/>
            <person name="Xu Y."/>
            <person name="Lin S."/>
            <person name="Spain J.C."/>
            <person name="Zhou N.-Y."/>
        </authorList>
    </citation>
    <scope>NUCLEOTIDE SEQUENCE [LARGE SCALE GENOMIC DNA]</scope>
    <source>
        <strain evidence="1 4">PHB-7a</strain>
    </source>
</reference>
<keyword evidence="4" id="KW-1185">Reference proteome</keyword>
<gene>
    <name evidence="2" type="ORF">CN689_05045</name>
    <name evidence="1" type="ORF">DTO10_22760</name>
</gene>
<dbReference type="AlphaFoldDB" id="A0AAX0RSV7"/>
<evidence type="ECO:0000313" key="2">
    <source>
        <dbReference type="EMBL" id="PEJ36301.1"/>
    </source>
</evidence>
<dbReference type="EMBL" id="CP030926">
    <property type="protein sequence ID" value="AXN40917.1"/>
    <property type="molecule type" value="Genomic_DNA"/>
</dbReference>
<reference evidence="2 3" key="1">
    <citation type="submission" date="2017-09" db="EMBL/GenBank/DDBJ databases">
        <title>Large-scale bioinformatics analysis of Bacillus genomes uncovers conserved roles of natural products in bacterial physiology.</title>
        <authorList>
            <consortium name="Agbiome Team Llc"/>
            <person name="Bleich R.M."/>
            <person name="Kirk G.J."/>
            <person name="Santa Maria K.C."/>
            <person name="Allen S.E."/>
            <person name="Farag S."/>
            <person name="Shank E.A."/>
            <person name="Bowers A."/>
        </authorList>
    </citation>
    <scope>NUCLEOTIDE SEQUENCE [LARGE SCALE GENOMIC DNA]</scope>
    <source>
        <strain evidence="2 3">AFS003229</strain>
    </source>
</reference>
<dbReference type="KEGG" id="pbut:DTO10_22760"/>
<evidence type="ECO:0000313" key="4">
    <source>
        <dbReference type="Proteomes" id="UP000260457"/>
    </source>
</evidence>
<evidence type="ECO:0000313" key="1">
    <source>
        <dbReference type="EMBL" id="AXN40917.1"/>
    </source>
</evidence>
<proteinExistence type="predicted"/>
<name>A0AAX0RSV7_9BACI</name>
<dbReference type="GeneID" id="97409404"/>
<dbReference type="EMBL" id="NUEQ01000010">
    <property type="protein sequence ID" value="PEJ36301.1"/>
    <property type="molecule type" value="Genomic_DNA"/>
</dbReference>
<protein>
    <recommendedName>
        <fullName evidence="5">ATP-binding protein</fullName>
    </recommendedName>
</protein>
<sequence length="270" mass="30577">MKVFALVGKSGTGKSTSVLQYTHKKGIPAFIDDGLLIVKGRKIAGTSAKYEKNYIKAVKRAIFHYDEHQEEVIKAIHRASIDKILIVGTSIKMVDLIAQKLKLGKIDQYTDVSDIRSSKEIKMALFVRKTEEKHVIPIPYIQIEPSMVKKIILKGKKIFSNQKIYIGETTIIQPNFNKGTIFISETALKDITIFSCKNLVEVSKVSNIRYNFSNVPKLQIQVELVSSIDQNIIKMIEMIQEKITFILLSVLEIELDSIDVYISSLTLEKD</sequence>